<protein>
    <submittedName>
        <fullName evidence="9">Glycerol uptake facilitator protein</fullName>
    </submittedName>
</protein>
<evidence type="ECO:0000256" key="1">
    <source>
        <dbReference type="ARBA" id="ARBA00004141"/>
    </source>
</evidence>
<keyword evidence="4 7" id="KW-0812">Transmembrane</keyword>
<dbReference type="PRINTS" id="PR00783">
    <property type="entry name" value="MINTRINSICP"/>
</dbReference>
<evidence type="ECO:0000313" key="9">
    <source>
        <dbReference type="EMBL" id="CQR24938.1"/>
    </source>
</evidence>
<comment type="similarity">
    <text evidence="2 7">Belongs to the MIP/aquaporin (TC 1.A.8) family.</text>
</comment>
<dbReference type="SUPFAM" id="SSF81338">
    <property type="entry name" value="Aquaporin-like"/>
    <property type="match status" value="1"/>
</dbReference>
<evidence type="ECO:0000313" key="10">
    <source>
        <dbReference type="Proteomes" id="UP000198604"/>
    </source>
</evidence>
<feature type="transmembrane region" description="Helical" evidence="8">
    <location>
        <begin position="85"/>
        <end position="104"/>
    </location>
</feature>
<feature type="transmembrane region" description="Helical" evidence="8">
    <location>
        <begin position="134"/>
        <end position="151"/>
    </location>
</feature>
<evidence type="ECO:0000256" key="8">
    <source>
        <dbReference type="SAM" id="Phobius"/>
    </source>
</evidence>
<evidence type="ECO:0000256" key="6">
    <source>
        <dbReference type="ARBA" id="ARBA00023136"/>
    </source>
</evidence>
<keyword evidence="6 8" id="KW-0472">Membrane</keyword>
<evidence type="ECO:0000256" key="5">
    <source>
        <dbReference type="ARBA" id="ARBA00022989"/>
    </source>
</evidence>
<dbReference type="EMBL" id="CTEN01000003">
    <property type="protein sequence ID" value="CQR24938.1"/>
    <property type="molecule type" value="Genomic_DNA"/>
</dbReference>
<dbReference type="Pfam" id="PF00230">
    <property type="entry name" value="MIP"/>
    <property type="match status" value="1"/>
</dbReference>
<dbReference type="PANTHER" id="PTHR43829:SF9">
    <property type="entry name" value="AQUAPORIN-9"/>
    <property type="match status" value="1"/>
</dbReference>
<organism evidence="9 10">
    <name type="scientific">Streptococcus varani</name>
    <dbReference type="NCBI Taxonomy" id="1608583"/>
    <lineage>
        <taxon>Bacteria</taxon>
        <taxon>Bacillati</taxon>
        <taxon>Bacillota</taxon>
        <taxon>Bacilli</taxon>
        <taxon>Lactobacillales</taxon>
        <taxon>Streptococcaceae</taxon>
        <taxon>Streptococcus</taxon>
    </lineage>
</organism>
<dbReference type="GO" id="GO:0015254">
    <property type="term" value="F:glycerol channel activity"/>
    <property type="evidence" value="ECO:0007669"/>
    <property type="project" value="TreeGrafter"/>
</dbReference>
<dbReference type="GO" id="GO:0005886">
    <property type="term" value="C:plasma membrane"/>
    <property type="evidence" value="ECO:0007669"/>
    <property type="project" value="TreeGrafter"/>
</dbReference>
<feature type="transmembrane region" description="Helical" evidence="8">
    <location>
        <begin position="34"/>
        <end position="54"/>
    </location>
</feature>
<dbReference type="PROSITE" id="PS00221">
    <property type="entry name" value="MIP"/>
    <property type="match status" value="1"/>
</dbReference>
<evidence type="ECO:0000256" key="3">
    <source>
        <dbReference type="ARBA" id="ARBA00022448"/>
    </source>
</evidence>
<dbReference type="InterPro" id="IPR022357">
    <property type="entry name" value="MIP_CS"/>
</dbReference>
<dbReference type="InterPro" id="IPR050363">
    <property type="entry name" value="MIP/Aquaporin"/>
</dbReference>
<dbReference type="AlphaFoldDB" id="A0A0E4CSR6"/>
<comment type="subcellular location">
    <subcellularLocation>
        <location evidence="1">Membrane</location>
        <topology evidence="1">Multi-pass membrane protein</topology>
    </subcellularLocation>
</comment>
<keyword evidence="3 7" id="KW-0813">Transport</keyword>
<evidence type="ECO:0000256" key="2">
    <source>
        <dbReference type="ARBA" id="ARBA00006175"/>
    </source>
</evidence>
<dbReference type="OrthoDB" id="9807293at2"/>
<dbReference type="InterPro" id="IPR000425">
    <property type="entry name" value="MIP"/>
</dbReference>
<dbReference type="Proteomes" id="UP000198604">
    <property type="component" value="Unassembled WGS sequence"/>
</dbReference>
<dbReference type="STRING" id="1608583.BN1356_01284"/>
<dbReference type="Gene3D" id="1.20.1080.10">
    <property type="entry name" value="Glycerol uptake facilitator protein"/>
    <property type="match status" value="1"/>
</dbReference>
<dbReference type="CDD" id="cd00333">
    <property type="entry name" value="MIP"/>
    <property type="match status" value="1"/>
</dbReference>
<gene>
    <name evidence="9" type="ORF">BN1356_01284</name>
</gene>
<keyword evidence="10" id="KW-1185">Reference proteome</keyword>
<dbReference type="InterPro" id="IPR023271">
    <property type="entry name" value="Aquaporin-like"/>
</dbReference>
<dbReference type="NCBIfam" id="TIGR00861">
    <property type="entry name" value="MIP"/>
    <property type="match status" value="1"/>
</dbReference>
<sequence>MSAFIGEFIGTFLLVLLGNGVVSACILNKTKAQNSGWIAIVLGWGMAVMIGVYASGFLSGAHLNPAVTIAMAVIGNFSWSLVPSYIAAQFLGAMLASVALYIHYYPHWAETKDAGTILACFSTGPAIRHTASNVFGEALGTAVLVIAVMSIGPNNVAAGLGPVIVGLVVFAIGFSLGGTTGYAINPARDLGPRLMHAILPIPNKGDNDWSYAWIPVLGPILGGVAGALIYNLVLGLMN</sequence>
<evidence type="ECO:0000256" key="7">
    <source>
        <dbReference type="RuleBase" id="RU000477"/>
    </source>
</evidence>
<reference evidence="10" key="1">
    <citation type="submission" date="2015-03" db="EMBL/GenBank/DDBJ databases">
        <authorList>
            <person name="Urmite Genomes"/>
        </authorList>
    </citation>
    <scope>NUCLEOTIDE SEQUENCE [LARGE SCALE GENOMIC DNA]</scope>
    <source>
        <strain evidence="10">FF10</strain>
    </source>
</reference>
<feature type="transmembrane region" description="Helical" evidence="8">
    <location>
        <begin position="163"/>
        <end position="184"/>
    </location>
</feature>
<proteinExistence type="inferred from homology"/>
<evidence type="ECO:0000256" key="4">
    <source>
        <dbReference type="ARBA" id="ARBA00022692"/>
    </source>
</evidence>
<keyword evidence="5 8" id="KW-1133">Transmembrane helix</keyword>
<dbReference type="PANTHER" id="PTHR43829">
    <property type="entry name" value="AQUAPORIN OR AQUAGLYCEROPORIN RELATED"/>
    <property type="match status" value="1"/>
</dbReference>
<dbReference type="RefSeq" id="WP_093650551.1">
    <property type="nucleotide sequence ID" value="NZ_CTEN01000003.1"/>
</dbReference>
<feature type="transmembrane region" description="Helical" evidence="8">
    <location>
        <begin position="211"/>
        <end position="233"/>
    </location>
</feature>
<name>A0A0E4CSR6_9STRE</name>
<accession>A0A0E4CSR6</accession>